<evidence type="ECO:0000313" key="2">
    <source>
        <dbReference type="Proteomes" id="UP001153331"/>
    </source>
</evidence>
<comment type="caution">
    <text evidence="1">The sequence shown here is derived from an EMBL/GenBank/DDBJ whole genome shotgun (WGS) entry which is preliminary data.</text>
</comment>
<dbReference type="EMBL" id="JAPHNI010000112">
    <property type="protein sequence ID" value="KAJ8116017.1"/>
    <property type="molecule type" value="Genomic_DNA"/>
</dbReference>
<name>A0ACC2ILF6_9PLEO</name>
<evidence type="ECO:0000313" key="1">
    <source>
        <dbReference type="EMBL" id="KAJ8116017.1"/>
    </source>
</evidence>
<protein>
    <submittedName>
        <fullName evidence="1">Uncharacterized protein</fullName>
    </submittedName>
</protein>
<sequence length="587" mass="64609">MFGKVLATSLLISSGLAYPTDSSNKPNSTLDWAPCDLDFPSVTKEVIAKHAEPLFCANLSVPLDYTEPENGKTISLQLIKIKANKEPFKGSILTNPGGPGGSGVEWIASEGPQYRDDFGGYHDIIGFDTRYVSCTVVSRKKANERSGTGRTIPFVCTPSNVTAPKAKRGEYNFTIPQTDHYAELVEKFWNDGGIYAEDCANTPGNADIGPYIGTAFVARDMISIIDALGEEKLQYWGISYGTMLGQTFAGMFPDRVGRVVFDSSFRFDDYHSGQWNAATRDTERAVVNFFRECVNVGPVLCPIANFTGPDTTVEDLHKEFAKVFQELLDDPVYLPDNYSPQPWYQPGGITVYTVLKSLTLSMAYSPAQLGTLFTLVDIALKRDWKQAFEILELTLNTTSPGIPWNLGFNAFHGISCGDGAFRADKPEDMYSWTQAQAASGTFGDVFGSQIWPCAQWKFEAKERYNGPWTSINTSYPILFVNGNHDPITPLSSAYEASANFKGSRLLVQNGHGHGVMNHPSVCTKKAMADYFNEGTLPDVGTVCQTDNTAFEVFVEYIASLTGEANNTLTKRSFQIPRAPVFDSPMFI</sequence>
<keyword evidence="2" id="KW-1185">Reference proteome</keyword>
<proteinExistence type="predicted"/>
<gene>
    <name evidence="1" type="ORF">OPT61_g2464</name>
</gene>
<reference evidence="1" key="1">
    <citation type="submission" date="2022-11" db="EMBL/GenBank/DDBJ databases">
        <title>Genome Sequence of Boeremia exigua.</title>
        <authorList>
            <person name="Buettner E."/>
        </authorList>
    </citation>
    <scope>NUCLEOTIDE SEQUENCE</scope>
    <source>
        <strain evidence="1">CU02</strain>
    </source>
</reference>
<accession>A0ACC2ILF6</accession>
<dbReference type="Proteomes" id="UP001153331">
    <property type="component" value="Unassembled WGS sequence"/>
</dbReference>
<organism evidence="1 2">
    <name type="scientific">Boeremia exigua</name>
    <dbReference type="NCBI Taxonomy" id="749465"/>
    <lineage>
        <taxon>Eukaryota</taxon>
        <taxon>Fungi</taxon>
        <taxon>Dikarya</taxon>
        <taxon>Ascomycota</taxon>
        <taxon>Pezizomycotina</taxon>
        <taxon>Dothideomycetes</taxon>
        <taxon>Pleosporomycetidae</taxon>
        <taxon>Pleosporales</taxon>
        <taxon>Pleosporineae</taxon>
        <taxon>Didymellaceae</taxon>
        <taxon>Boeremia</taxon>
    </lineage>
</organism>